<reference evidence="1" key="1">
    <citation type="submission" date="2020-04" db="EMBL/GenBank/DDBJ databases">
        <authorList>
            <person name="Chiriac C."/>
            <person name="Salcher M."/>
            <person name="Ghai R."/>
            <person name="Kavagutti S V."/>
        </authorList>
    </citation>
    <scope>NUCLEOTIDE SEQUENCE</scope>
</reference>
<evidence type="ECO:0008006" key="2">
    <source>
        <dbReference type="Google" id="ProtNLM"/>
    </source>
</evidence>
<gene>
    <name evidence="1" type="ORF">UFOVP285_34</name>
</gene>
<proteinExistence type="predicted"/>
<protein>
    <recommendedName>
        <fullName evidence="2">SprT-like</fullName>
    </recommendedName>
</protein>
<organism evidence="1">
    <name type="scientific">uncultured Caudovirales phage</name>
    <dbReference type="NCBI Taxonomy" id="2100421"/>
    <lineage>
        <taxon>Viruses</taxon>
        <taxon>Duplodnaviria</taxon>
        <taxon>Heunggongvirae</taxon>
        <taxon>Uroviricota</taxon>
        <taxon>Caudoviricetes</taxon>
        <taxon>Peduoviridae</taxon>
        <taxon>Maltschvirus</taxon>
        <taxon>Maltschvirus maltsch</taxon>
    </lineage>
</organism>
<evidence type="ECO:0000313" key="1">
    <source>
        <dbReference type="EMBL" id="CAB4135479.1"/>
    </source>
</evidence>
<accession>A0A6J5LUT8</accession>
<name>A0A6J5LUT8_9CAUD</name>
<sequence>MLPKVLRIVGKNYAVETMKLGDNYGLCEDQTQTIKIADDMAHGLERDTLLHEAIHAIDYSMQLSMSERQVCGLGTAIYALLADNPELVKYIMEKPKKHVANPVKEPVTKKRPTRRSK</sequence>
<dbReference type="EMBL" id="LR796300">
    <property type="protein sequence ID" value="CAB4135479.1"/>
    <property type="molecule type" value="Genomic_DNA"/>
</dbReference>